<accession>A0ACB5TAB9</accession>
<sequence>MRYLFGLLFDRTVIEIGYKNIGVLNFRSSDVQNSDFRHLVKYLESVQPDYFKLIFSIEQITNHPPLRVKAIISCVNLATDIKCHDDPGIMSFINNQGCLSKVSKLLLTNDKTTSSLFQNLTNTSMSLYLDVSHNSYSSQSFIKVLDNLKQMPVKNRLHKITFNVYRIGEEQIYRDLAEFFKDSNASIYLSIGSSRGTFQSPFPLSYIRSLGFSSQTFEEGSPLESIWKNAHPC</sequence>
<protein>
    <submittedName>
        <fullName evidence="1">Unnamed protein product</fullName>
    </submittedName>
</protein>
<proteinExistence type="predicted"/>
<dbReference type="EMBL" id="BSXS01005620">
    <property type="protein sequence ID" value="GME84610.1"/>
    <property type="molecule type" value="Genomic_DNA"/>
</dbReference>
<dbReference type="Proteomes" id="UP001165064">
    <property type="component" value="Unassembled WGS sequence"/>
</dbReference>
<evidence type="ECO:0000313" key="2">
    <source>
        <dbReference type="Proteomes" id="UP001165064"/>
    </source>
</evidence>
<keyword evidence="2" id="KW-1185">Reference proteome</keyword>
<gene>
    <name evidence="1" type="ORF">Amon02_000696400</name>
</gene>
<organism evidence="1 2">
    <name type="scientific">Ambrosiozyma monospora</name>
    <name type="common">Yeast</name>
    <name type="synonym">Endomycopsis monosporus</name>
    <dbReference type="NCBI Taxonomy" id="43982"/>
    <lineage>
        <taxon>Eukaryota</taxon>
        <taxon>Fungi</taxon>
        <taxon>Dikarya</taxon>
        <taxon>Ascomycota</taxon>
        <taxon>Saccharomycotina</taxon>
        <taxon>Pichiomycetes</taxon>
        <taxon>Pichiales</taxon>
        <taxon>Pichiaceae</taxon>
        <taxon>Ambrosiozyma</taxon>
    </lineage>
</organism>
<comment type="caution">
    <text evidence="1">The sequence shown here is derived from an EMBL/GenBank/DDBJ whole genome shotgun (WGS) entry which is preliminary data.</text>
</comment>
<name>A0ACB5TAB9_AMBMO</name>
<evidence type="ECO:0000313" key="1">
    <source>
        <dbReference type="EMBL" id="GME84610.1"/>
    </source>
</evidence>
<reference evidence="1" key="1">
    <citation type="submission" date="2023-04" db="EMBL/GenBank/DDBJ databases">
        <title>Ambrosiozyma monospora NBRC 10751.</title>
        <authorList>
            <person name="Ichikawa N."/>
            <person name="Sato H."/>
            <person name="Tonouchi N."/>
        </authorList>
    </citation>
    <scope>NUCLEOTIDE SEQUENCE</scope>
    <source>
        <strain evidence="1">NBRC 10751</strain>
    </source>
</reference>